<evidence type="ECO:0000313" key="1">
    <source>
        <dbReference type="EMBL" id="KAF9459108.1"/>
    </source>
</evidence>
<dbReference type="AlphaFoldDB" id="A0A9P5XWY1"/>
<name>A0A9P5XWY1_9AGAR</name>
<sequence length="193" mass="22681">MYCKISHNIKVVVIWLYEHNFLALDDILDYCGFSEHTWYYILKLWHNTGDIVPPKSSLHGYTLHYLCHLIHQNLDYFLDMLLYLLETNHFIFVNYATIHHELERTNISQKKLKCIALECNEPCQAAFISHMAQYSPEEVGFFNEMSKDDHSALLSLDGIVASMVVEGSMTKALFLKYLEFNVVCWYNYNSNIH</sequence>
<evidence type="ECO:0000313" key="2">
    <source>
        <dbReference type="Proteomes" id="UP000807353"/>
    </source>
</evidence>
<proteinExistence type="predicted"/>
<dbReference type="OrthoDB" id="2994945at2759"/>
<comment type="caution">
    <text evidence="1">The sequence shown here is derived from an EMBL/GenBank/DDBJ whole genome shotgun (WGS) entry which is preliminary data.</text>
</comment>
<reference evidence="1" key="1">
    <citation type="submission" date="2020-11" db="EMBL/GenBank/DDBJ databases">
        <authorList>
            <consortium name="DOE Joint Genome Institute"/>
            <person name="Ahrendt S."/>
            <person name="Riley R."/>
            <person name="Andreopoulos W."/>
            <person name="Labutti K."/>
            <person name="Pangilinan J."/>
            <person name="Ruiz-Duenas F.J."/>
            <person name="Barrasa J.M."/>
            <person name="Sanchez-Garcia M."/>
            <person name="Camarero S."/>
            <person name="Miyauchi S."/>
            <person name="Serrano A."/>
            <person name="Linde D."/>
            <person name="Babiker R."/>
            <person name="Drula E."/>
            <person name="Ayuso-Fernandez I."/>
            <person name="Pacheco R."/>
            <person name="Padilla G."/>
            <person name="Ferreira P."/>
            <person name="Barriuso J."/>
            <person name="Kellner H."/>
            <person name="Castanera R."/>
            <person name="Alfaro M."/>
            <person name="Ramirez L."/>
            <person name="Pisabarro A.G."/>
            <person name="Kuo A."/>
            <person name="Tritt A."/>
            <person name="Lipzen A."/>
            <person name="He G."/>
            <person name="Yan M."/>
            <person name="Ng V."/>
            <person name="Cullen D."/>
            <person name="Martin F."/>
            <person name="Rosso M.-N."/>
            <person name="Henrissat B."/>
            <person name="Hibbett D."/>
            <person name="Martinez A.T."/>
            <person name="Grigoriev I.V."/>
        </authorList>
    </citation>
    <scope>NUCLEOTIDE SEQUENCE</scope>
    <source>
        <strain evidence="1">CBS 247.69</strain>
    </source>
</reference>
<organism evidence="1 2">
    <name type="scientific">Collybia nuda</name>
    <dbReference type="NCBI Taxonomy" id="64659"/>
    <lineage>
        <taxon>Eukaryota</taxon>
        <taxon>Fungi</taxon>
        <taxon>Dikarya</taxon>
        <taxon>Basidiomycota</taxon>
        <taxon>Agaricomycotina</taxon>
        <taxon>Agaricomycetes</taxon>
        <taxon>Agaricomycetidae</taxon>
        <taxon>Agaricales</taxon>
        <taxon>Tricholomatineae</taxon>
        <taxon>Clitocybaceae</taxon>
        <taxon>Collybia</taxon>
    </lineage>
</organism>
<keyword evidence="2" id="KW-1185">Reference proteome</keyword>
<dbReference type="EMBL" id="MU150323">
    <property type="protein sequence ID" value="KAF9459108.1"/>
    <property type="molecule type" value="Genomic_DNA"/>
</dbReference>
<protein>
    <submittedName>
        <fullName evidence="1">Uncharacterized protein</fullName>
    </submittedName>
</protein>
<dbReference type="Proteomes" id="UP000807353">
    <property type="component" value="Unassembled WGS sequence"/>
</dbReference>
<gene>
    <name evidence="1" type="ORF">BDZ94DRAFT_1172319</name>
</gene>
<accession>A0A9P5XWY1</accession>